<accession>A0ACB8T9K5</accession>
<name>A0ACB8T9K5_9AGAM</name>
<comment type="caution">
    <text evidence="1">The sequence shown here is derived from an EMBL/GenBank/DDBJ whole genome shotgun (WGS) entry which is preliminary data.</text>
</comment>
<evidence type="ECO:0000313" key="2">
    <source>
        <dbReference type="Proteomes" id="UP000814140"/>
    </source>
</evidence>
<evidence type="ECO:0000313" key="1">
    <source>
        <dbReference type="EMBL" id="KAI0064876.1"/>
    </source>
</evidence>
<reference evidence="1" key="2">
    <citation type="journal article" date="2022" name="New Phytol.">
        <title>Evolutionary transition to the ectomycorrhizal habit in the genomes of a hyperdiverse lineage of mushroom-forming fungi.</title>
        <authorList>
            <person name="Looney B."/>
            <person name="Miyauchi S."/>
            <person name="Morin E."/>
            <person name="Drula E."/>
            <person name="Courty P.E."/>
            <person name="Kohler A."/>
            <person name="Kuo A."/>
            <person name="LaButti K."/>
            <person name="Pangilinan J."/>
            <person name="Lipzen A."/>
            <person name="Riley R."/>
            <person name="Andreopoulos W."/>
            <person name="He G."/>
            <person name="Johnson J."/>
            <person name="Nolan M."/>
            <person name="Tritt A."/>
            <person name="Barry K.W."/>
            <person name="Grigoriev I.V."/>
            <person name="Nagy L.G."/>
            <person name="Hibbett D."/>
            <person name="Henrissat B."/>
            <person name="Matheny P.B."/>
            <person name="Labbe J."/>
            <person name="Martin F.M."/>
        </authorList>
    </citation>
    <scope>NUCLEOTIDE SEQUENCE</scope>
    <source>
        <strain evidence="1">HHB10654</strain>
    </source>
</reference>
<reference evidence="1" key="1">
    <citation type="submission" date="2021-03" db="EMBL/GenBank/DDBJ databases">
        <authorList>
            <consortium name="DOE Joint Genome Institute"/>
            <person name="Ahrendt S."/>
            <person name="Looney B.P."/>
            <person name="Miyauchi S."/>
            <person name="Morin E."/>
            <person name="Drula E."/>
            <person name="Courty P.E."/>
            <person name="Chicoki N."/>
            <person name="Fauchery L."/>
            <person name="Kohler A."/>
            <person name="Kuo A."/>
            <person name="Labutti K."/>
            <person name="Pangilinan J."/>
            <person name="Lipzen A."/>
            <person name="Riley R."/>
            <person name="Andreopoulos W."/>
            <person name="He G."/>
            <person name="Johnson J."/>
            <person name="Barry K.W."/>
            <person name="Grigoriev I.V."/>
            <person name="Nagy L."/>
            <person name="Hibbett D."/>
            <person name="Henrissat B."/>
            <person name="Matheny P.B."/>
            <person name="Labbe J."/>
            <person name="Martin F."/>
        </authorList>
    </citation>
    <scope>NUCLEOTIDE SEQUENCE</scope>
    <source>
        <strain evidence="1">HHB10654</strain>
    </source>
</reference>
<dbReference type="EMBL" id="MU277197">
    <property type="protein sequence ID" value="KAI0064876.1"/>
    <property type="molecule type" value="Genomic_DNA"/>
</dbReference>
<proteinExistence type="predicted"/>
<dbReference type="Proteomes" id="UP000814140">
    <property type="component" value="Unassembled WGS sequence"/>
</dbReference>
<organism evidence="1 2">
    <name type="scientific">Artomyces pyxidatus</name>
    <dbReference type="NCBI Taxonomy" id="48021"/>
    <lineage>
        <taxon>Eukaryota</taxon>
        <taxon>Fungi</taxon>
        <taxon>Dikarya</taxon>
        <taxon>Basidiomycota</taxon>
        <taxon>Agaricomycotina</taxon>
        <taxon>Agaricomycetes</taxon>
        <taxon>Russulales</taxon>
        <taxon>Auriscalpiaceae</taxon>
        <taxon>Artomyces</taxon>
    </lineage>
</organism>
<protein>
    <submittedName>
        <fullName evidence="1">Alpha/beta-hydrolase</fullName>
    </submittedName>
</protein>
<keyword evidence="2" id="KW-1185">Reference proteome</keyword>
<gene>
    <name evidence="1" type="ORF">BV25DRAFT_194961</name>
</gene>
<sequence>MSFCEHCIRGVRHEGTAEGTLETINGIPTYVVKPSGDYPKDKAILYLTDIFGLELPNNKLLADDFARNGFQVYAPDFFEGDPAPADLLYDDGKEFDFPAWFPKHDAERAGKRLRAVIEGLKERGITKFGATGYCYGGRLMFDVAFDNLIQVGATSHPSLLQPEDLEKYAKLSKAPLLINTCEDDFQFPKEKQEKADAVFGDGKFAPGYSRPYFPGCEHGFAIRGDLSNPLVKAGKEGAFKNTVEWFIKYL</sequence>